<reference evidence="2 3" key="1">
    <citation type="submission" date="2017-04" db="EMBL/GenBank/DDBJ databases">
        <authorList>
            <person name="Veseli I.A."/>
            <person name="Tang C."/>
            <person name="Pombert J.-F."/>
        </authorList>
    </citation>
    <scope>NUCLEOTIDE SEQUENCE [LARGE SCALE GENOMIC DNA]</scope>
    <source>
        <strain evidence="2 3">ATCC 700373</strain>
    </source>
</reference>
<protein>
    <submittedName>
        <fullName evidence="2">Uncharacterized protein</fullName>
    </submittedName>
</protein>
<name>A0AAC9WIZ6_9STAP</name>
<organism evidence="2 3">
    <name type="scientific">Staphylococcus lutrae</name>
    <dbReference type="NCBI Taxonomy" id="155085"/>
    <lineage>
        <taxon>Bacteria</taxon>
        <taxon>Bacillati</taxon>
        <taxon>Bacillota</taxon>
        <taxon>Bacilli</taxon>
        <taxon>Bacillales</taxon>
        <taxon>Staphylococcaceae</taxon>
        <taxon>Staphylococcus</taxon>
    </lineage>
</organism>
<keyword evidence="1" id="KW-0812">Transmembrane</keyword>
<keyword evidence="1" id="KW-1133">Transmembrane helix</keyword>
<evidence type="ECO:0000256" key="1">
    <source>
        <dbReference type="SAM" id="Phobius"/>
    </source>
</evidence>
<dbReference type="EMBL" id="CP020773">
    <property type="protein sequence ID" value="ARJ50463.1"/>
    <property type="molecule type" value="Genomic_DNA"/>
</dbReference>
<gene>
    <name evidence="2" type="ORF">B5P37_03630</name>
</gene>
<dbReference type="AlphaFoldDB" id="A0AAC9WIZ6"/>
<feature type="transmembrane region" description="Helical" evidence="1">
    <location>
        <begin position="59"/>
        <end position="78"/>
    </location>
</feature>
<evidence type="ECO:0000313" key="2">
    <source>
        <dbReference type="EMBL" id="ARJ50463.1"/>
    </source>
</evidence>
<dbReference type="RefSeq" id="WP_085236941.1">
    <property type="nucleotide sequence ID" value="NZ_CP020773.1"/>
</dbReference>
<feature type="transmembrane region" description="Helical" evidence="1">
    <location>
        <begin position="15"/>
        <end position="47"/>
    </location>
</feature>
<evidence type="ECO:0000313" key="3">
    <source>
        <dbReference type="Proteomes" id="UP000242864"/>
    </source>
</evidence>
<dbReference type="Proteomes" id="UP000242864">
    <property type="component" value="Chromosome"/>
</dbReference>
<dbReference type="KEGG" id="slz:B5P37_03630"/>
<proteinExistence type="predicted"/>
<keyword evidence="3" id="KW-1185">Reference proteome</keyword>
<sequence length="81" mass="9094">MDTKKIKIIGVISNAFLLLGLALLFFVSAWMALVCFLISLGLSLILFNMLFRGKRVLKIIVNVAYLIVLCVIITMIYLSRS</sequence>
<accession>A0AAC9WIZ6</accession>
<keyword evidence="1" id="KW-0472">Membrane</keyword>